<protein>
    <recommendedName>
        <fullName evidence="5">DUF4129 domain-containing protein</fullName>
    </recommendedName>
</protein>
<comment type="caution">
    <text evidence="3">The sequence shown here is derived from an EMBL/GenBank/DDBJ whole genome shotgun (WGS) entry which is preliminary data.</text>
</comment>
<sequence length="399" mass="46646">MRNNHPTISFAYHFISEAIIIFLILLPIMYDHFFRVPYWSYLVITLVTTILFTIITRFTVNYFWYALTAPVIFGMFYFWGYPIVPAVLIPILFIWRYINIRKEQVISRENQYIIITLVLTAIMSLLIQDSRIMIFAFLQIIILITGYITSHLAVITKQERNEFDLKLSLYFVGFLALGAGLFLTLFDGIRGLLISVWHGLLQLLSLLLSGTSGFFSFLEIEKKELPKQDPAEISGDASNWNEPAKDYTTIESITSFVLIALVLLLLTFAFFLLRKRFRSIQKEKEKNVSISYSELDQDSGQNIHSLRNRLKDLFKKPDHPVRRMVLQFERFATKNNRGRKPFETIEDWFLRIGMNSDMTVYQKVRYGEVDVSNQEKELLKDQLKQMEKQISESEAESEA</sequence>
<feature type="transmembrane region" description="Helical" evidence="2">
    <location>
        <begin position="133"/>
        <end position="155"/>
    </location>
</feature>
<evidence type="ECO:0000256" key="2">
    <source>
        <dbReference type="SAM" id="Phobius"/>
    </source>
</evidence>
<feature type="transmembrane region" description="Helical" evidence="2">
    <location>
        <begin position="12"/>
        <end position="30"/>
    </location>
</feature>
<keyword evidence="2" id="KW-0472">Membrane</keyword>
<feature type="coiled-coil region" evidence="1">
    <location>
        <begin position="369"/>
        <end position="396"/>
    </location>
</feature>
<dbReference type="OrthoDB" id="2352496at2"/>
<accession>A0A2A2IBZ6</accession>
<feature type="transmembrane region" description="Helical" evidence="2">
    <location>
        <begin position="76"/>
        <end position="98"/>
    </location>
</feature>
<feature type="transmembrane region" description="Helical" evidence="2">
    <location>
        <begin position="110"/>
        <end position="127"/>
    </location>
</feature>
<keyword evidence="1" id="KW-0175">Coiled coil</keyword>
<feature type="transmembrane region" description="Helical" evidence="2">
    <location>
        <begin position="253"/>
        <end position="273"/>
    </location>
</feature>
<dbReference type="Proteomes" id="UP000218887">
    <property type="component" value="Unassembled WGS sequence"/>
</dbReference>
<organism evidence="3 4">
    <name type="scientific">Virgibacillus profundi</name>
    <dbReference type="NCBI Taxonomy" id="2024555"/>
    <lineage>
        <taxon>Bacteria</taxon>
        <taxon>Bacillati</taxon>
        <taxon>Bacillota</taxon>
        <taxon>Bacilli</taxon>
        <taxon>Bacillales</taxon>
        <taxon>Bacillaceae</taxon>
        <taxon>Virgibacillus</taxon>
    </lineage>
</organism>
<evidence type="ECO:0000313" key="4">
    <source>
        <dbReference type="Proteomes" id="UP000218887"/>
    </source>
</evidence>
<reference evidence="3 4" key="1">
    <citation type="submission" date="2017-08" db="EMBL/GenBank/DDBJ databases">
        <title>Virgibacillus indicus sp. nov. and Virgibacillus profoundi sp. nov, two moderately halophilic bacteria isolated from marine sediment by using the Microfluidic Streak Plate.</title>
        <authorList>
            <person name="Xu B."/>
            <person name="Hu B."/>
            <person name="Wang J."/>
            <person name="Zhu Y."/>
            <person name="Huang L."/>
            <person name="Du W."/>
            <person name="Huang Y."/>
        </authorList>
    </citation>
    <scope>NUCLEOTIDE SEQUENCE [LARGE SCALE GENOMIC DNA]</scope>
    <source>
        <strain evidence="3 4">IO3-P3-H5</strain>
    </source>
</reference>
<feature type="transmembrane region" description="Helical" evidence="2">
    <location>
        <begin position="167"/>
        <end position="186"/>
    </location>
</feature>
<feature type="transmembrane region" description="Helical" evidence="2">
    <location>
        <begin position="192"/>
        <end position="218"/>
    </location>
</feature>
<gene>
    <name evidence="3" type="ORF">CIL05_15260</name>
</gene>
<evidence type="ECO:0000313" key="3">
    <source>
        <dbReference type="EMBL" id="PAV28650.1"/>
    </source>
</evidence>
<dbReference type="AlphaFoldDB" id="A0A2A2IBZ6"/>
<keyword evidence="4" id="KW-1185">Reference proteome</keyword>
<dbReference type="EMBL" id="NPOA01000011">
    <property type="protein sequence ID" value="PAV28650.1"/>
    <property type="molecule type" value="Genomic_DNA"/>
</dbReference>
<name>A0A2A2IBZ6_9BACI</name>
<feature type="transmembrane region" description="Helical" evidence="2">
    <location>
        <begin position="42"/>
        <end position="64"/>
    </location>
</feature>
<evidence type="ECO:0008006" key="5">
    <source>
        <dbReference type="Google" id="ProtNLM"/>
    </source>
</evidence>
<dbReference type="RefSeq" id="WP_095656418.1">
    <property type="nucleotide sequence ID" value="NZ_NPOA01000011.1"/>
</dbReference>
<proteinExistence type="predicted"/>
<keyword evidence="2" id="KW-1133">Transmembrane helix</keyword>
<evidence type="ECO:0000256" key="1">
    <source>
        <dbReference type="SAM" id="Coils"/>
    </source>
</evidence>
<keyword evidence="2" id="KW-0812">Transmembrane</keyword>